<proteinExistence type="predicted"/>
<feature type="compositionally biased region" description="Basic residues" evidence="1">
    <location>
        <begin position="373"/>
        <end position="385"/>
    </location>
</feature>
<sequence>MSLLNNYSDSSSSGSSDLSSDSNESDSENVIKSDLFSALQAPKNVLKKTPLVEQIKKEKENEQKKERENAKKNPNPFDNLPKPKKAQPHQEKDPFSLPKPKSRKANSDEDLGDLNDLLSLNQNNANGNQNSLNTSIFDKLLESSGSSDEDSEESSEDEKELKPKLTTLKENKSIQSKAGNSQNTLVQDKGYLEEKKATNQKKETKETNPRKRPINEDQTNQKQTNQQQTNPNKVAKTNVKVVQKQPNPEMVLNYLYQQLSMLYQYNLPYDQLMKQQTALEEQIKQVQQQIMEKNKNQNSQKQPSRIQQQRQMGQRQQQFQQQQTKESVVKIEGINKTVKVKEIAQRDFTKDPKFQVNQLKSKHKVKLLNIHCPSKKPSKRQKKRNQLTSLLLKGYEYSEKMSNEKNSRNKNQKRGRQKNPYGF</sequence>
<organism evidence="2 3">
    <name type="scientific">Anaeramoeba flamelloides</name>
    <dbReference type="NCBI Taxonomy" id="1746091"/>
    <lineage>
        <taxon>Eukaryota</taxon>
        <taxon>Metamonada</taxon>
        <taxon>Anaeramoebidae</taxon>
        <taxon>Anaeramoeba</taxon>
    </lineage>
</organism>
<feature type="compositionally biased region" description="Low complexity" evidence="1">
    <location>
        <begin position="1"/>
        <end position="22"/>
    </location>
</feature>
<feature type="compositionally biased region" description="Low complexity" evidence="1">
    <location>
        <begin position="297"/>
        <end position="323"/>
    </location>
</feature>
<feature type="region of interest" description="Disordered" evidence="1">
    <location>
        <begin position="292"/>
        <end position="325"/>
    </location>
</feature>
<evidence type="ECO:0000256" key="1">
    <source>
        <dbReference type="SAM" id="MobiDB-lite"/>
    </source>
</evidence>
<feature type="compositionally biased region" description="Low complexity" evidence="1">
    <location>
        <begin position="218"/>
        <end position="230"/>
    </location>
</feature>
<feature type="compositionally biased region" description="Basic residues" evidence="1">
    <location>
        <begin position="408"/>
        <end position="417"/>
    </location>
</feature>
<comment type="caution">
    <text evidence="2">The sequence shown here is derived from an EMBL/GenBank/DDBJ whole genome shotgun (WGS) entry which is preliminary data.</text>
</comment>
<dbReference type="EMBL" id="JAOAOG010000173">
    <property type="protein sequence ID" value="KAJ6242784.1"/>
    <property type="molecule type" value="Genomic_DNA"/>
</dbReference>
<feature type="region of interest" description="Disordered" evidence="1">
    <location>
        <begin position="372"/>
        <end position="423"/>
    </location>
</feature>
<evidence type="ECO:0000313" key="3">
    <source>
        <dbReference type="Proteomes" id="UP001150062"/>
    </source>
</evidence>
<gene>
    <name evidence="2" type="ORF">M0813_02632</name>
</gene>
<reference evidence="2" key="1">
    <citation type="submission" date="2022-08" db="EMBL/GenBank/DDBJ databases">
        <title>Novel sulfate-reducing endosymbionts in the free-living metamonad Anaeramoeba.</title>
        <authorList>
            <person name="Jerlstrom-Hultqvist J."/>
            <person name="Cepicka I."/>
            <person name="Gallot-Lavallee L."/>
            <person name="Salas-Leiva D."/>
            <person name="Curtis B.A."/>
            <person name="Zahonova K."/>
            <person name="Pipaliya S."/>
            <person name="Dacks J."/>
            <person name="Roger A.J."/>
        </authorList>
    </citation>
    <scope>NUCLEOTIDE SEQUENCE</scope>
    <source>
        <strain evidence="2">Schooner1</strain>
    </source>
</reference>
<name>A0ABQ8YDZ1_9EUKA</name>
<feature type="compositionally biased region" description="Basic and acidic residues" evidence="1">
    <location>
        <begin position="190"/>
        <end position="215"/>
    </location>
</feature>
<feature type="compositionally biased region" description="Basic and acidic residues" evidence="1">
    <location>
        <begin position="54"/>
        <end position="71"/>
    </location>
</feature>
<keyword evidence="3" id="KW-1185">Reference proteome</keyword>
<feature type="compositionally biased region" description="Basic and acidic residues" evidence="1">
    <location>
        <begin position="159"/>
        <end position="172"/>
    </location>
</feature>
<protein>
    <submittedName>
        <fullName evidence="2">Uncharacterized protein</fullName>
    </submittedName>
</protein>
<evidence type="ECO:0000313" key="2">
    <source>
        <dbReference type="EMBL" id="KAJ6242784.1"/>
    </source>
</evidence>
<feature type="compositionally biased region" description="Low complexity" evidence="1">
    <location>
        <begin position="114"/>
        <end position="133"/>
    </location>
</feature>
<feature type="compositionally biased region" description="Acidic residues" evidence="1">
    <location>
        <begin position="147"/>
        <end position="158"/>
    </location>
</feature>
<feature type="compositionally biased region" description="Basic and acidic residues" evidence="1">
    <location>
        <begin position="396"/>
        <end position="407"/>
    </location>
</feature>
<dbReference type="Proteomes" id="UP001150062">
    <property type="component" value="Unassembled WGS sequence"/>
</dbReference>
<feature type="region of interest" description="Disordered" evidence="1">
    <location>
        <begin position="1"/>
        <end position="236"/>
    </location>
</feature>
<feature type="compositionally biased region" description="Polar residues" evidence="1">
    <location>
        <begin position="173"/>
        <end position="186"/>
    </location>
</feature>
<accession>A0ABQ8YDZ1</accession>